<dbReference type="InterPro" id="IPR043128">
    <property type="entry name" value="Rev_trsase/Diguanyl_cyclase"/>
</dbReference>
<sequence length="738" mass="83766">MSHLKADPHYLFDFFTGLYKMVFLMEVDTQGYKYRNVTPEAVRLASLPDDWKGRYLHEIYDEKVAAPLITQYDAATSTGQPVFYSDQMNKLSNISEYAASALMPITDERGCVRYIIGLTNDLSDSTSAKLLASIENIDYLTGLPSLLQVKSELATIEDQHISVLYLNIDRFKLINEWLGIEATNVLLKKIAKQTAGLLPSGSILGRIDGDEFIIAVMDHTEGAARALAERILDSLSVFTYEVNGVSIPVTGCVGICSIPGHPNSMITNACAAMVEAKREGRNSIRLFIKEGHLQEHIDEAIMEAELYKALQEDELTVYYQPKLNTLTNQVHYEALVRWFSPVLGTVPPLKFIPVAEKTTLIHEITRTVVRKVCHDLRTRPELFNNSRTSINLSACLFEPELIDTHFVQVINEYKADPTKIEIEITENILMKNPTKGIELVNYLKELGFRVVIDDFGVSYSSLNYLRNFSLDGIKIDRSFISQIDQMNSEKDISIVHFIIQLARKLNLYVTAEGVETKEQFDILTSLGCHEIQGYYFSRPLPVEKLEQALEHFFSYTLTEAVQGQQEVAATGLSAEDKRLKEVEQLQILDTPEEERFDRITRMIKEAFHAPVCFISIIDDHRQWFKSCIGLPEPVQTIREVPRELSLCDHVIRQKQPLIIENISEHPDESIQALFEGSGMQFYAGFPISSQGEMVGTLCITDYLPRIFNAQQMQMMLDYSKWVESELELHRLGVNGCKN</sequence>
<evidence type="ECO:0008006" key="5">
    <source>
        <dbReference type="Google" id="ProtNLM"/>
    </source>
</evidence>
<dbReference type="PANTHER" id="PTHR33121">
    <property type="entry name" value="CYCLIC DI-GMP PHOSPHODIESTERASE PDEF"/>
    <property type="match status" value="1"/>
</dbReference>
<dbReference type="InterPro" id="IPR029787">
    <property type="entry name" value="Nucleotide_cyclase"/>
</dbReference>
<gene>
    <name evidence="3" type="ORF">KP77_33240</name>
</gene>
<evidence type="ECO:0000313" key="4">
    <source>
        <dbReference type="Proteomes" id="UP000031950"/>
    </source>
</evidence>
<dbReference type="Proteomes" id="UP000031950">
    <property type="component" value="Unassembled WGS sequence"/>
</dbReference>
<dbReference type="PROSITE" id="PS50883">
    <property type="entry name" value="EAL"/>
    <property type="match status" value="1"/>
</dbReference>
<dbReference type="PATRIC" id="fig|135826.4.peg.3301"/>
<dbReference type="SMART" id="SM00065">
    <property type="entry name" value="GAF"/>
    <property type="match status" value="1"/>
</dbReference>
<dbReference type="NCBIfam" id="TIGR00254">
    <property type="entry name" value="GGDEF"/>
    <property type="match status" value="1"/>
</dbReference>
<dbReference type="Pfam" id="PF00563">
    <property type="entry name" value="EAL"/>
    <property type="match status" value="1"/>
</dbReference>
<dbReference type="SMART" id="SM00267">
    <property type="entry name" value="GGDEF"/>
    <property type="match status" value="1"/>
</dbReference>
<dbReference type="Pfam" id="PF00990">
    <property type="entry name" value="GGDEF"/>
    <property type="match status" value="1"/>
</dbReference>
<dbReference type="InterPro" id="IPR050706">
    <property type="entry name" value="Cyclic-di-GMP_PDE-like"/>
</dbReference>
<accession>A0A0C2VHY6</accession>
<dbReference type="EMBL" id="JXRQ01000029">
    <property type="protein sequence ID" value="KIL43618.1"/>
    <property type="molecule type" value="Genomic_DNA"/>
</dbReference>
<dbReference type="CDD" id="cd01949">
    <property type="entry name" value="GGDEF"/>
    <property type="match status" value="1"/>
</dbReference>
<dbReference type="InterPro" id="IPR003018">
    <property type="entry name" value="GAF"/>
</dbReference>
<dbReference type="GO" id="GO:0071111">
    <property type="term" value="F:cyclic-guanylate-specific phosphodiesterase activity"/>
    <property type="evidence" value="ECO:0007669"/>
    <property type="project" value="InterPro"/>
</dbReference>
<keyword evidence="4" id="KW-1185">Reference proteome</keyword>
<organism evidence="3 4">
    <name type="scientific">Jeotgalibacillus alimentarius</name>
    <dbReference type="NCBI Taxonomy" id="135826"/>
    <lineage>
        <taxon>Bacteria</taxon>
        <taxon>Bacillati</taxon>
        <taxon>Bacillota</taxon>
        <taxon>Bacilli</taxon>
        <taxon>Bacillales</taxon>
        <taxon>Caryophanaceae</taxon>
        <taxon>Jeotgalibacillus</taxon>
    </lineage>
</organism>
<dbReference type="Gene3D" id="3.30.450.40">
    <property type="match status" value="1"/>
</dbReference>
<dbReference type="CDD" id="cd01948">
    <property type="entry name" value="EAL"/>
    <property type="match status" value="1"/>
</dbReference>
<dbReference type="InterPro" id="IPR029016">
    <property type="entry name" value="GAF-like_dom_sf"/>
</dbReference>
<dbReference type="OrthoDB" id="980411at2"/>
<dbReference type="SUPFAM" id="SSF55073">
    <property type="entry name" value="Nucleotide cyclase"/>
    <property type="match status" value="1"/>
</dbReference>
<dbReference type="STRING" id="135826.KP77_33240"/>
<evidence type="ECO:0000259" key="2">
    <source>
        <dbReference type="PROSITE" id="PS50887"/>
    </source>
</evidence>
<dbReference type="Gene3D" id="3.30.70.270">
    <property type="match status" value="1"/>
</dbReference>
<evidence type="ECO:0000259" key="1">
    <source>
        <dbReference type="PROSITE" id="PS50883"/>
    </source>
</evidence>
<dbReference type="SMART" id="SM00052">
    <property type="entry name" value="EAL"/>
    <property type="match status" value="1"/>
</dbReference>
<proteinExistence type="predicted"/>
<dbReference type="Pfam" id="PF01590">
    <property type="entry name" value="GAF"/>
    <property type="match status" value="1"/>
</dbReference>
<dbReference type="InterPro" id="IPR001633">
    <property type="entry name" value="EAL_dom"/>
</dbReference>
<reference evidence="3 4" key="1">
    <citation type="submission" date="2015-01" db="EMBL/GenBank/DDBJ databases">
        <title>Genome sequence of Jeotgalibacillus alimentarius.</title>
        <authorList>
            <person name="Goh K.M."/>
            <person name="Chan K.-G."/>
            <person name="Yaakop A.S."/>
            <person name="Ee R."/>
            <person name="Gan H.M."/>
            <person name="Chan C.S."/>
        </authorList>
    </citation>
    <scope>NUCLEOTIDE SEQUENCE [LARGE SCALE GENOMIC DNA]</scope>
    <source>
        <strain evidence="3 4">YKJ-13</strain>
    </source>
</reference>
<dbReference type="InterPro" id="IPR035919">
    <property type="entry name" value="EAL_sf"/>
</dbReference>
<dbReference type="RefSeq" id="WP_052474377.1">
    <property type="nucleotide sequence ID" value="NZ_JXRQ01000029.1"/>
</dbReference>
<dbReference type="AlphaFoldDB" id="A0A0C2VHY6"/>
<dbReference type="SUPFAM" id="SSF55781">
    <property type="entry name" value="GAF domain-like"/>
    <property type="match status" value="1"/>
</dbReference>
<feature type="domain" description="GGDEF" evidence="2">
    <location>
        <begin position="159"/>
        <end position="289"/>
    </location>
</feature>
<dbReference type="Gene3D" id="3.20.20.450">
    <property type="entry name" value="EAL domain"/>
    <property type="match status" value="1"/>
</dbReference>
<feature type="domain" description="EAL" evidence="1">
    <location>
        <begin position="299"/>
        <end position="553"/>
    </location>
</feature>
<name>A0A0C2VHY6_9BACL</name>
<dbReference type="Gene3D" id="3.30.450.20">
    <property type="entry name" value="PAS domain"/>
    <property type="match status" value="1"/>
</dbReference>
<evidence type="ECO:0000313" key="3">
    <source>
        <dbReference type="EMBL" id="KIL43618.1"/>
    </source>
</evidence>
<comment type="caution">
    <text evidence="3">The sequence shown here is derived from an EMBL/GenBank/DDBJ whole genome shotgun (WGS) entry which is preliminary data.</text>
</comment>
<dbReference type="SUPFAM" id="SSF141868">
    <property type="entry name" value="EAL domain-like"/>
    <property type="match status" value="1"/>
</dbReference>
<dbReference type="InterPro" id="IPR000160">
    <property type="entry name" value="GGDEF_dom"/>
</dbReference>
<dbReference type="PROSITE" id="PS50887">
    <property type="entry name" value="GGDEF"/>
    <property type="match status" value="1"/>
</dbReference>
<dbReference type="PANTHER" id="PTHR33121:SF70">
    <property type="entry name" value="SIGNALING PROTEIN YKOW"/>
    <property type="match status" value="1"/>
</dbReference>
<protein>
    <recommendedName>
        <fullName evidence="5">Diguanylate cyclase</fullName>
    </recommendedName>
</protein>